<sequence>MVISVSCHHNKIIPKCKNGSVTIVTADYHLLVATLFKLGTEISNLSSAACYPNRLDIFDGDSSDISKMLSDKGGSAAANFPPKLFSCRSVTPSRFVCRRHATGLHTESWNWS</sequence>
<evidence type="ECO:0000313" key="1">
    <source>
        <dbReference type="EMBL" id="KAH3769652.1"/>
    </source>
</evidence>
<keyword evidence="2" id="KW-1185">Reference proteome</keyword>
<organism evidence="1 2">
    <name type="scientific">Dreissena polymorpha</name>
    <name type="common">Zebra mussel</name>
    <name type="synonym">Mytilus polymorpha</name>
    <dbReference type="NCBI Taxonomy" id="45954"/>
    <lineage>
        <taxon>Eukaryota</taxon>
        <taxon>Metazoa</taxon>
        <taxon>Spiralia</taxon>
        <taxon>Lophotrochozoa</taxon>
        <taxon>Mollusca</taxon>
        <taxon>Bivalvia</taxon>
        <taxon>Autobranchia</taxon>
        <taxon>Heteroconchia</taxon>
        <taxon>Euheterodonta</taxon>
        <taxon>Imparidentia</taxon>
        <taxon>Neoheterodontei</taxon>
        <taxon>Myida</taxon>
        <taxon>Dreissenoidea</taxon>
        <taxon>Dreissenidae</taxon>
        <taxon>Dreissena</taxon>
    </lineage>
</organism>
<proteinExistence type="predicted"/>
<dbReference type="EMBL" id="JAIWYP010000009">
    <property type="protein sequence ID" value="KAH3769652.1"/>
    <property type="molecule type" value="Genomic_DNA"/>
</dbReference>
<dbReference type="AlphaFoldDB" id="A0A9D4E0R5"/>
<protein>
    <submittedName>
        <fullName evidence="1">Uncharacterized protein</fullName>
    </submittedName>
</protein>
<gene>
    <name evidence="1" type="ORF">DPMN_170926</name>
</gene>
<dbReference type="Proteomes" id="UP000828390">
    <property type="component" value="Unassembled WGS sequence"/>
</dbReference>
<reference evidence="1" key="2">
    <citation type="submission" date="2020-11" db="EMBL/GenBank/DDBJ databases">
        <authorList>
            <person name="McCartney M.A."/>
            <person name="Auch B."/>
            <person name="Kono T."/>
            <person name="Mallez S."/>
            <person name="Becker A."/>
            <person name="Gohl D.M."/>
            <person name="Silverstein K.A.T."/>
            <person name="Koren S."/>
            <person name="Bechman K.B."/>
            <person name="Herman A."/>
            <person name="Abrahante J.E."/>
            <person name="Garbe J."/>
        </authorList>
    </citation>
    <scope>NUCLEOTIDE SEQUENCE</scope>
    <source>
        <strain evidence="1">Duluth1</strain>
        <tissue evidence="1">Whole animal</tissue>
    </source>
</reference>
<accession>A0A9D4E0R5</accession>
<name>A0A9D4E0R5_DREPO</name>
<reference evidence="1" key="1">
    <citation type="journal article" date="2019" name="bioRxiv">
        <title>The Genome of the Zebra Mussel, Dreissena polymorpha: A Resource for Invasive Species Research.</title>
        <authorList>
            <person name="McCartney M.A."/>
            <person name="Auch B."/>
            <person name="Kono T."/>
            <person name="Mallez S."/>
            <person name="Zhang Y."/>
            <person name="Obille A."/>
            <person name="Becker A."/>
            <person name="Abrahante J.E."/>
            <person name="Garbe J."/>
            <person name="Badalamenti J.P."/>
            <person name="Herman A."/>
            <person name="Mangelson H."/>
            <person name="Liachko I."/>
            <person name="Sullivan S."/>
            <person name="Sone E.D."/>
            <person name="Koren S."/>
            <person name="Silverstein K.A.T."/>
            <person name="Beckman K.B."/>
            <person name="Gohl D.M."/>
        </authorList>
    </citation>
    <scope>NUCLEOTIDE SEQUENCE</scope>
    <source>
        <strain evidence="1">Duluth1</strain>
        <tissue evidence="1">Whole animal</tissue>
    </source>
</reference>
<evidence type="ECO:0000313" key="2">
    <source>
        <dbReference type="Proteomes" id="UP000828390"/>
    </source>
</evidence>
<comment type="caution">
    <text evidence="1">The sequence shown here is derived from an EMBL/GenBank/DDBJ whole genome shotgun (WGS) entry which is preliminary data.</text>
</comment>